<comment type="caution">
    <text evidence="1">The sequence shown here is derived from an EMBL/GenBank/DDBJ whole genome shotgun (WGS) entry which is preliminary data.</text>
</comment>
<organism evidence="1 2">
    <name type="scientific">Microcystis aeruginosa Ma_QC_B_20070730_S2</name>
    <dbReference type="NCBI Taxonomy" id="2486256"/>
    <lineage>
        <taxon>Bacteria</taxon>
        <taxon>Bacillati</taxon>
        <taxon>Cyanobacteriota</taxon>
        <taxon>Cyanophyceae</taxon>
        <taxon>Oscillatoriophycideae</taxon>
        <taxon>Chroococcales</taxon>
        <taxon>Microcystaceae</taxon>
        <taxon>Microcystis</taxon>
    </lineage>
</organism>
<sequence length="88" mass="10566">MLTINLDHESEKYLIEILSEEKITSQELVKKLLRNHWITLKKSPTILEKMGGYPEHLLDEKEDLSDRDIRKEKIAKYLRQKHEQHESL</sequence>
<reference evidence="1 2" key="1">
    <citation type="submission" date="2019-01" db="EMBL/GenBank/DDBJ databases">
        <title>Coherence of Microcystis species and biogeography revealed through population genomics.</title>
        <authorList>
            <person name="Perez-Carrascal O.M."/>
            <person name="Terrat Y."/>
            <person name="Giani A."/>
            <person name="Fortin N."/>
            <person name="Tromas N."/>
            <person name="Shapiro B.J."/>
        </authorList>
    </citation>
    <scope>NUCLEOTIDE SEQUENCE [LARGE SCALE GENOMIC DNA]</scope>
    <source>
        <strain evidence="1">Ma_QC_B_20070730_S2</strain>
    </source>
</reference>
<dbReference type="Proteomes" id="UP000320551">
    <property type="component" value="Unassembled WGS sequence"/>
</dbReference>
<accession>A0A552D3E6</accession>
<name>A0A552D3E6_MICAE</name>
<protein>
    <submittedName>
        <fullName evidence="1">Uncharacterized protein</fullName>
    </submittedName>
</protein>
<evidence type="ECO:0000313" key="1">
    <source>
        <dbReference type="EMBL" id="TRU16747.1"/>
    </source>
</evidence>
<dbReference type="AlphaFoldDB" id="A0A552D3E6"/>
<proteinExistence type="predicted"/>
<gene>
    <name evidence="1" type="ORF">EWV80_23390</name>
</gene>
<dbReference type="EMBL" id="SFBK01000303">
    <property type="protein sequence ID" value="TRU16747.1"/>
    <property type="molecule type" value="Genomic_DNA"/>
</dbReference>
<evidence type="ECO:0000313" key="2">
    <source>
        <dbReference type="Proteomes" id="UP000320551"/>
    </source>
</evidence>